<organism evidence="2 3">
    <name type="scientific">Datura stramonium</name>
    <name type="common">Jimsonweed</name>
    <name type="synonym">Common thornapple</name>
    <dbReference type="NCBI Taxonomy" id="4076"/>
    <lineage>
        <taxon>Eukaryota</taxon>
        <taxon>Viridiplantae</taxon>
        <taxon>Streptophyta</taxon>
        <taxon>Embryophyta</taxon>
        <taxon>Tracheophyta</taxon>
        <taxon>Spermatophyta</taxon>
        <taxon>Magnoliopsida</taxon>
        <taxon>eudicotyledons</taxon>
        <taxon>Gunneridae</taxon>
        <taxon>Pentapetalae</taxon>
        <taxon>asterids</taxon>
        <taxon>lamiids</taxon>
        <taxon>Solanales</taxon>
        <taxon>Solanaceae</taxon>
        <taxon>Solanoideae</taxon>
        <taxon>Datureae</taxon>
        <taxon>Datura</taxon>
    </lineage>
</organism>
<keyword evidence="3" id="KW-1185">Reference proteome</keyword>
<reference evidence="2 3" key="1">
    <citation type="journal article" date="2021" name="BMC Genomics">
        <title>Datura genome reveals duplications of psychoactive alkaloid biosynthetic genes and high mutation rate following tissue culture.</title>
        <authorList>
            <person name="Rajewski A."/>
            <person name="Carter-House D."/>
            <person name="Stajich J."/>
            <person name="Litt A."/>
        </authorList>
    </citation>
    <scope>NUCLEOTIDE SEQUENCE [LARGE SCALE GENOMIC DNA]</scope>
    <source>
        <strain evidence="2">AR-01</strain>
    </source>
</reference>
<dbReference type="EMBL" id="JACEIK010002853">
    <property type="protein sequence ID" value="MCD9639159.1"/>
    <property type="molecule type" value="Genomic_DNA"/>
</dbReference>
<evidence type="ECO:0000313" key="2">
    <source>
        <dbReference type="EMBL" id="MCD9639159.1"/>
    </source>
</evidence>
<comment type="caution">
    <text evidence="2">The sequence shown here is derived from an EMBL/GenBank/DDBJ whole genome shotgun (WGS) entry which is preliminary data.</text>
</comment>
<protein>
    <submittedName>
        <fullName evidence="2">Uncharacterized protein</fullName>
    </submittedName>
</protein>
<evidence type="ECO:0000313" key="3">
    <source>
        <dbReference type="Proteomes" id="UP000823775"/>
    </source>
</evidence>
<name>A0ABS8UYW9_DATST</name>
<sequence>AARGSNKIGATGLVACNKVGTRPGARCSASQRDKARATALSPPDGAYTVALDAARRTLALQAARGINKKGAIGHAARSKQHCTWQAGWGDVAKDSNAQKWAPRGINKTGATSRAARNKVGTRPGARHPASQCDKACIAALSLCDGACVAALDVARRLE</sequence>
<feature type="non-terminal residue" evidence="2">
    <location>
        <position position="1"/>
    </location>
</feature>
<dbReference type="Proteomes" id="UP000823775">
    <property type="component" value="Unassembled WGS sequence"/>
</dbReference>
<proteinExistence type="predicted"/>
<gene>
    <name evidence="2" type="ORF">HAX54_023515</name>
</gene>
<evidence type="ECO:0000256" key="1">
    <source>
        <dbReference type="SAM" id="MobiDB-lite"/>
    </source>
</evidence>
<feature type="region of interest" description="Disordered" evidence="1">
    <location>
        <begin position="93"/>
        <end position="127"/>
    </location>
</feature>
<accession>A0ABS8UYW9</accession>